<organism evidence="13 14">
    <name type="scientific">Shewanella algidipiscicola</name>
    <dbReference type="NCBI Taxonomy" id="614070"/>
    <lineage>
        <taxon>Bacteria</taxon>
        <taxon>Pseudomonadati</taxon>
        <taxon>Pseudomonadota</taxon>
        <taxon>Gammaproteobacteria</taxon>
        <taxon>Alteromonadales</taxon>
        <taxon>Shewanellaceae</taxon>
        <taxon>Shewanella</taxon>
    </lineage>
</organism>
<keyword evidence="4 6" id="KW-0460">Magnesium</keyword>
<comment type="cofactor">
    <cofactor evidence="6">
        <name>Mg(2+)</name>
        <dbReference type="ChEBI" id="CHEBI:18420"/>
    </cofactor>
    <text evidence="6">Binds 1 Mg(2+) ion per subunit.</text>
</comment>
<dbReference type="InterPro" id="IPR005841">
    <property type="entry name" value="Alpha-D-phosphohexomutase_SF"/>
</dbReference>
<evidence type="ECO:0000256" key="4">
    <source>
        <dbReference type="ARBA" id="ARBA00022842"/>
    </source>
</evidence>
<evidence type="ECO:0000313" key="14">
    <source>
        <dbReference type="Proteomes" id="UP000761574"/>
    </source>
</evidence>
<dbReference type="Pfam" id="PF02880">
    <property type="entry name" value="PGM_PMM_III"/>
    <property type="match status" value="1"/>
</dbReference>
<dbReference type="PROSITE" id="PS00710">
    <property type="entry name" value="PGM_PMM"/>
    <property type="match status" value="1"/>
</dbReference>
<reference evidence="13 14" key="1">
    <citation type="submission" date="2021-05" db="EMBL/GenBank/DDBJ databases">
        <title>Molecular characterization for Shewanella algae harboring chromosomal blaOXA-55-like strains isolated from clinical and environment sample.</title>
        <authorList>
            <person name="Ohama Y."/>
            <person name="Aoki K."/>
            <person name="Harada S."/>
            <person name="Moriya K."/>
            <person name="Ishii Y."/>
            <person name="Tateda K."/>
        </authorList>
    </citation>
    <scope>NUCLEOTIDE SEQUENCE [LARGE SCALE GENOMIC DNA]</scope>
    <source>
        <strain evidence="13 14">LMG 23746</strain>
    </source>
</reference>
<feature type="binding site" description="via phosphate group" evidence="6">
    <location>
        <position position="100"/>
    </location>
    <ligand>
        <name>Mg(2+)</name>
        <dbReference type="ChEBI" id="CHEBI:18420"/>
    </ligand>
</feature>
<evidence type="ECO:0000256" key="5">
    <source>
        <dbReference type="ARBA" id="ARBA00023235"/>
    </source>
</evidence>
<dbReference type="InterPro" id="IPR005846">
    <property type="entry name" value="A-D-PHexomutase_a/b/a-III"/>
</dbReference>
<dbReference type="Pfam" id="PF00408">
    <property type="entry name" value="PGM_PMM_IV"/>
    <property type="match status" value="1"/>
</dbReference>
<dbReference type="RefSeq" id="WP_110458242.1">
    <property type="nucleotide sequence ID" value="NZ_BPFB01000002.1"/>
</dbReference>
<dbReference type="Pfam" id="PF02878">
    <property type="entry name" value="PGM_PMM_I"/>
    <property type="match status" value="1"/>
</dbReference>
<dbReference type="PRINTS" id="PR00509">
    <property type="entry name" value="PGMPMM"/>
</dbReference>
<feature type="binding site" evidence="6">
    <location>
        <position position="243"/>
    </location>
    <ligand>
        <name>Mg(2+)</name>
        <dbReference type="ChEBI" id="CHEBI:18420"/>
    </ligand>
</feature>
<comment type="function">
    <text evidence="6 8">Catalyzes the conversion of glucosamine-6-phosphate to glucosamine-1-phosphate.</text>
</comment>
<feature type="domain" description="Alpha-D-phosphohexomutase alpha/beta/alpha" evidence="12">
    <location>
        <begin position="256"/>
        <end position="362"/>
    </location>
</feature>
<keyword evidence="3 6" id="KW-0479">Metal-binding</keyword>
<keyword evidence="2 6" id="KW-0597">Phosphoprotein</keyword>
<evidence type="ECO:0000259" key="9">
    <source>
        <dbReference type="Pfam" id="PF00408"/>
    </source>
</evidence>
<feature type="binding site" evidence="6">
    <location>
        <position position="241"/>
    </location>
    <ligand>
        <name>Mg(2+)</name>
        <dbReference type="ChEBI" id="CHEBI:18420"/>
    </ligand>
</feature>
<evidence type="ECO:0000256" key="3">
    <source>
        <dbReference type="ARBA" id="ARBA00022723"/>
    </source>
</evidence>
<dbReference type="InterPro" id="IPR050060">
    <property type="entry name" value="Phosphoglucosamine_mutase"/>
</dbReference>
<dbReference type="Pfam" id="PF02879">
    <property type="entry name" value="PGM_PMM_II"/>
    <property type="match status" value="1"/>
</dbReference>
<evidence type="ECO:0000256" key="6">
    <source>
        <dbReference type="HAMAP-Rule" id="MF_01554"/>
    </source>
</evidence>
<dbReference type="SUPFAM" id="SSF53738">
    <property type="entry name" value="Phosphoglucomutase, first 3 domains"/>
    <property type="match status" value="3"/>
</dbReference>
<feature type="domain" description="Alpha-D-phosphohexomutase alpha/beta/alpha" evidence="11">
    <location>
        <begin position="155"/>
        <end position="251"/>
    </location>
</feature>
<dbReference type="InterPro" id="IPR006352">
    <property type="entry name" value="GlmM_bact"/>
</dbReference>
<evidence type="ECO:0000313" key="13">
    <source>
        <dbReference type="EMBL" id="GIU41996.1"/>
    </source>
</evidence>
<dbReference type="EC" id="5.4.2.10" evidence="6 8"/>
<dbReference type="InterPro" id="IPR005843">
    <property type="entry name" value="A-D-PHexomutase_C"/>
</dbReference>
<feature type="binding site" evidence="6">
    <location>
        <position position="239"/>
    </location>
    <ligand>
        <name>Mg(2+)</name>
        <dbReference type="ChEBI" id="CHEBI:18420"/>
    </ligand>
</feature>
<feature type="domain" description="Alpha-D-phosphohexomutase alpha/beta/alpha" evidence="10">
    <location>
        <begin position="3"/>
        <end position="133"/>
    </location>
</feature>
<evidence type="ECO:0000259" key="12">
    <source>
        <dbReference type="Pfam" id="PF02880"/>
    </source>
</evidence>
<name>A0ABQ4P497_9GAMM</name>
<feature type="domain" description="Alpha-D-phosphohexomutase C-terminal" evidence="9">
    <location>
        <begin position="371"/>
        <end position="437"/>
    </location>
</feature>
<dbReference type="HAMAP" id="MF_01554_B">
    <property type="entry name" value="GlmM_B"/>
    <property type="match status" value="1"/>
</dbReference>
<comment type="similarity">
    <text evidence="1 6 7">Belongs to the phosphohexose mutase family.</text>
</comment>
<dbReference type="NCBIfam" id="TIGR01455">
    <property type="entry name" value="glmM"/>
    <property type="match status" value="1"/>
</dbReference>
<dbReference type="Gene3D" id="3.40.120.10">
    <property type="entry name" value="Alpha-D-Glucose-1,6-Bisphosphate, subunit A, domain 3"/>
    <property type="match status" value="3"/>
</dbReference>
<protein>
    <recommendedName>
        <fullName evidence="6 8">Phosphoglucosamine mutase</fullName>
        <ecNumber evidence="6 8">5.4.2.10</ecNumber>
    </recommendedName>
</protein>
<proteinExistence type="inferred from homology"/>
<dbReference type="InterPro" id="IPR005844">
    <property type="entry name" value="A-D-PHexomutase_a/b/a-I"/>
</dbReference>
<dbReference type="InterPro" id="IPR005845">
    <property type="entry name" value="A-D-PHexomutase_a/b/a-II"/>
</dbReference>
<dbReference type="PANTHER" id="PTHR42946">
    <property type="entry name" value="PHOSPHOHEXOSE MUTASE"/>
    <property type="match status" value="1"/>
</dbReference>
<dbReference type="Gene3D" id="3.30.310.50">
    <property type="entry name" value="Alpha-D-phosphohexomutase, C-terminal domain"/>
    <property type="match status" value="1"/>
</dbReference>
<comment type="caution">
    <text evidence="13">The sequence shown here is derived from an EMBL/GenBank/DDBJ whole genome shotgun (WGS) entry which is preliminary data.</text>
</comment>
<feature type="modified residue" description="Phosphoserine" evidence="6">
    <location>
        <position position="100"/>
    </location>
</feature>
<evidence type="ECO:0000259" key="10">
    <source>
        <dbReference type="Pfam" id="PF02878"/>
    </source>
</evidence>
<comment type="PTM">
    <text evidence="6">Activated by phosphorylation.</text>
</comment>
<dbReference type="InterPro" id="IPR036900">
    <property type="entry name" value="A-D-PHexomutase_C_sf"/>
</dbReference>
<dbReference type="InterPro" id="IPR016066">
    <property type="entry name" value="A-D-PHexomutase_CS"/>
</dbReference>
<evidence type="ECO:0000256" key="1">
    <source>
        <dbReference type="ARBA" id="ARBA00010231"/>
    </source>
</evidence>
<evidence type="ECO:0000256" key="2">
    <source>
        <dbReference type="ARBA" id="ARBA00022553"/>
    </source>
</evidence>
<dbReference type="EMBL" id="BPFB01000002">
    <property type="protein sequence ID" value="GIU41996.1"/>
    <property type="molecule type" value="Genomic_DNA"/>
</dbReference>
<evidence type="ECO:0000259" key="11">
    <source>
        <dbReference type="Pfam" id="PF02879"/>
    </source>
</evidence>
<evidence type="ECO:0000256" key="7">
    <source>
        <dbReference type="RuleBase" id="RU004326"/>
    </source>
</evidence>
<accession>A0ABQ4P497</accession>
<gene>
    <name evidence="6 13" type="primary">glmM</name>
    <name evidence="13" type="ORF">TUM4630_01890</name>
</gene>
<dbReference type="NCBIfam" id="NF008139">
    <property type="entry name" value="PRK10887.1"/>
    <property type="match status" value="1"/>
</dbReference>
<keyword evidence="14" id="KW-1185">Reference proteome</keyword>
<dbReference type="Proteomes" id="UP000761574">
    <property type="component" value="Unassembled WGS sequence"/>
</dbReference>
<feature type="active site" description="Phosphoserine intermediate" evidence="6">
    <location>
        <position position="100"/>
    </location>
</feature>
<sequence>MRKFFGTDGIRGKVGSGKMTPELALKLGWAAGRVLSRSGTNKVIIGKDTRISGYLFESAMEAGLSAAGLNVMLMGPMPTPAVAYLTRTFRAEAGVVISASHNPYYDNGIKFFSNDGSKLDDAIELEIEAELEKPLVCVESHLLGKVSRIEDAPGRYIEYCKGNFPAEHTLKGLKIVVDCAHGATYHIAPNVFRELGADVVVIGASPNGTNINHEVGATAMGKIRETVIAEQADLGIALDGDGDRIMMVNRHGKVIDGDEILYILACDAQDRGVLKGGVVGTLMSNLGLDLALKARGIAFARSKVGDRYVMEMLKKNQWRIGGENSGHILNLDHGTTGDGIIAGILVLAAMCRKQATLEELTEGIKMLPQVLVNVRFEGSHDPLKADSVLAAKTEVEKRLGDRGRVLLRKSGTEPLIRVMVEGDVASDVTRHANRIADAIRALV</sequence>
<dbReference type="PANTHER" id="PTHR42946:SF1">
    <property type="entry name" value="PHOSPHOGLUCOMUTASE (ALPHA-D-GLUCOSE-1,6-BISPHOSPHATE-DEPENDENT)"/>
    <property type="match status" value="1"/>
</dbReference>
<comment type="catalytic activity">
    <reaction evidence="6 8">
        <text>alpha-D-glucosamine 1-phosphate = D-glucosamine 6-phosphate</text>
        <dbReference type="Rhea" id="RHEA:23424"/>
        <dbReference type="ChEBI" id="CHEBI:58516"/>
        <dbReference type="ChEBI" id="CHEBI:58725"/>
        <dbReference type="EC" id="5.4.2.10"/>
    </reaction>
</comment>
<keyword evidence="5 6" id="KW-0413">Isomerase</keyword>
<evidence type="ECO:0000256" key="8">
    <source>
        <dbReference type="RuleBase" id="RU004327"/>
    </source>
</evidence>
<dbReference type="CDD" id="cd05802">
    <property type="entry name" value="GlmM"/>
    <property type="match status" value="1"/>
</dbReference>
<dbReference type="InterPro" id="IPR016055">
    <property type="entry name" value="A-D-PHexomutase_a/b/a-I/II/III"/>
</dbReference>
<dbReference type="SUPFAM" id="SSF55957">
    <property type="entry name" value="Phosphoglucomutase, C-terminal domain"/>
    <property type="match status" value="1"/>
</dbReference>